<reference evidence="2 3" key="1">
    <citation type="journal article" date="2015" name="Int. J. Syst. Evol. Microbiol.">
        <title>Description of Sphingopyxis fribergensis sp. nov. - a soil bacterium with the ability to degrade styrene and phenylacetic acid.</title>
        <authorList>
            <person name="Oelschlagel M."/>
            <person name="Ruckert C."/>
            <person name="Kalinowski J."/>
            <person name="Schmidt G."/>
            <person name="Schlomann M."/>
            <person name="Tischler D."/>
        </authorList>
    </citation>
    <scope>NUCLEOTIDE SEQUENCE [LARGE SCALE GENOMIC DNA]</scope>
    <source>
        <strain evidence="2 3">Kp5.2</strain>
    </source>
</reference>
<proteinExistence type="predicted"/>
<dbReference type="PANTHER" id="PTHR39327">
    <property type="match status" value="1"/>
</dbReference>
<sequence>MRKHAHLVAGDSRWLPVSIALAAAALTPSAAHASSKLLNVKALADSKAACPVAVTAAPSAPIDISRAILGGAPSALDRIRADQQGAEALGSTMPVTAGLAAFPVRHTLEPASRTPISFAPPESCAAPSIFAPLTETADYDPAAELGTRAILVKRTRFDTRWDHVRRAAPAALMQSKLRSANASSGLAEQDLLARVNQWVNREIAYVNDDRNYRQRDFWATAEQTLGRGSGDCEDFAILKMQMLRAAGVDAERMKLVLLRDLAANADHAFLLVQTDAGKVVLDNVTDRLYDGSRANSVRPVLSFSENRRWVHAYRGSQPSPNLAAIPASQKSYTLALNNQRSVSADPLTFKTGFSK</sequence>
<gene>
    <name evidence="2" type="ORF">SKP52_23435</name>
</gene>
<keyword evidence="3" id="KW-1185">Reference proteome</keyword>
<dbReference type="Gene3D" id="3.10.620.30">
    <property type="match status" value="1"/>
</dbReference>
<feature type="signal peptide" evidence="1">
    <location>
        <begin position="1"/>
        <end position="33"/>
    </location>
</feature>
<evidence type="ECO:0000313" key="2">
    <source>
        <dbReference type="EMBL" id="AJA11529.1"/>
    </source>
</evidence>
<dbReference type="Pfam" id="PF06035">
    <property type="entry name" value="Peptidase_C93"/>
    <property type="match status" value="1"/>
</dbReference>
<dbReference type="OrthoDB" id="5401788at2"/>
<dbReference type="InterPro" id="IPR038765">
    <property type="entry name" value="Papain-like_cys_pep_sf"/>
</dbReference>
<dbReference type="InterPro" id="IPR010319">
    <property type="entry name" value="Transglutaminase-like_Cys_pept"/>
</dbReference>
<dbReference type="RefSeq" id="WP_052208773.1">
    <property type="nucleotide sequence ID" value="NZ_CP009122.1"/>
</dbReference>
<organism evidence="2 3">
    <name type="scientific">Sphingopyxis fribergensis</name>
    <dbReference type="NCBI Taxonomy" id="1515612"/>
    <lineage>
        <taxon>Bacteria</taxon>
        <taxon>Pseudomonadati</taxon>
        <taxon>Pseudomonadota</taxon>
        <taxon>Alphaproteobacteria</taxon>
        <taxon>Sphingomonadales</taxon>
        <taxon>Sphingomonadaceae</taxon>
        <taxon>Sphingopyxis</taxon>
    </lineage>
</organism>
<protein>
    <submittedName>
        <fullName evidence="2">Periplasmic protein-like protein</fullName>
    </submittedName>
</protein>
<dbReference type="Proteomes" id="UP000030907">
    <property type="component" value="Chromosome"/>
</dbReference>
<keyword evidence="1" id="KW-0732">Signal</keyword>
<feature type="chain" id="PRO_5002032340" evidence="1">
    <location>
        <begin position="34"/>
        <end position="355"/>
    </location>
</feature>
<evidence type="ECO:0000313" key="3">
    <source>
        <dbReference type="Proteomes" id="UP000030907"/>
    </source>
</evidence>
<dbReference type="SUPFAM" id="SSF54001">
    <property type="entry name" value="Cysteine proteinases"/>
    <property type="match status" value="1"/>
</dbReference>
<dbReference type="STRING" id="1515612.SKP52_23435"/>
<dbReference type="EMBL" id="CP009122">
    <property type="protein sequence ID" value="AJA11529.1"/>
    <property type="molecule type" value="Genomic_DNA"/>
</dbReference>
<dbReference type="KEGG" id="sphk:SKP52_23435"/>
<dbReference type="AlphaFoldDB" id="A0A0A7PNE4"/>
<name>A0A0A7PNE4_9SPHN</name>
<evidence type="ECO:0000256" key="1">
    <source>
        <dbReference type="SAM" id="SignalP"/>
    </source>
</evidence>
<accession>A0A0A7PNE4</accession>
<dbReference type="PANTHER" id="PTHR39327:SF1">
    <property type="entry name" value="BLR5470 PROTEIN"/>
    <property type="match status" value="1"/>
</dbReference>
<dbReference type="HOGENOM" id="CLU_801427_0_0_5"/>